<dbReference type="EMBL" id="GBRH01217994">
    <property type="protein sequence ID" value="JAD79901.1"/>
    <property type="molecule type" value="Transcribed_RNA"/>
</dbReference>
<name>A0A0A9CWB3_ARUDO</name>
<reference evidence="1" key="2">
    <citation type="journal article" date="2015" name="Data Brief">
        <title>Shoot transcriptome of the giant reed, Arundo donax.</title>
        <authorList>
            <person name="Barrero R.A."/>
            <person name="Guerrero F.D."/>
            <person name="Moolhuijzen P."/>
            <person name="Goolsby J.A."/>
            <person name="Tidwell J."/>
            <person name="Bellgard S.E."/>
            <person name="Bellgard M.I."/>
        </authorList>
    </citation>
    <scope>NUCLEOTIDE SEQUENCE</scope>
    <source>
        <tissue evidence="1">Shoot tissue taken approximately 20 cm above the soil surface</tissue>
    </source>
</reference>
<dbReference type="AlphaFoldDB" id="A0A0A9CWB3"/>
<accession>A0A0A9CWB3</accession>
<sequence>MLTWVPCKPLVMQSKEGCTGLRNPKWNDVYINWKMFICFRQCLNPSSYIHLSISTNSNKGLGYSEGIENHNFVNLLA</sequence>
<organism evidence="1">
    <name type="scientific">Arundo donax</name>
    <name type="common">Giant reed</name>
    <name type="synonym">Donax arundinaceus</name>
    <dbReference type="NCBI Taxonomy" id="35708"/>
    <lineage>
        <taxon>Eukaryota</taxon>
        <taxon>Viridiplantae</taxon>
        <taxon>Streptophyta</taxon>
        <taxon>Embryophyta</taxon>
        <taxon>Tracheophyta</taxon>
        <taxon>Spermatophyta</taxon>
        <taxon>Magnoliopsida</taxon>
        <taxon>Liliopsida</taxon>
        <taxon>Poales</taxon>
        <taxon>Poaceae</taxon>
        <taxon>PACMAD clade</taxon>
        <taxon>Arundinoideae</taxon>
        <taxon>Arundineae</taxon>
        <taxon>Arundo</taxon>
    </lineage>
</organism>
<reference evidence="1" key="1">
    <citation type="submission" date="2014-09" db="EMBL/GenBank/DDBJ databases">
        <authorList>
            <person name="Magalhaes I.L.F."/>
            <person name="Oliveira U."/>
            <person name="Santos F.R."/>
            <person name="Vidigal T.H.D.A."/>
            <person name="Brescovit A.D."/>
            <person name="Santos A.J."/>
        </authorList>
    </citation>
    <scope>NUCLEOTIDE SEQUENCE</scope>
    <source>
        <tissue evidence="1">Shoot tissue taken approximately 20 cm above the soil surface</tissue>
    </source>
</reference>
<protein>
    <submittedName>
        <fullName evidence="1">Uncharacterized protein</fullName>
    </submittedName>
</protein>
<evidence type="ECO:0000313" key="1">
    <source>
        <dbReference type="EMBL" id="JAD79901.1"/>
    </source>
</evidence>
<proteinExistence type="predicted"/>